<evidence type="ECO:0000313" key="9">
    <source>
        <dbReference type="EMBL" id="ADJ28333.1"/>
    </source>
</evidence>
<evidence type="ECO:0000259" key="7">
    <source>
        <dbReference type="PROSITE" id="PS50112"/>
    </source>
</evidence>
<dbReference type="HOGENOM" id="CLU_000445_114_71_6"/>
<dbReference type="FunFam" id="3.30.565.10:FF:000006">
    <property type="entry name" value="Sensor histidine kinase WalK"/>
    <property type="match status" value="1"/>
</dbReference>
<proteinExistence type="predicted"/>
<dbReference type="PROSITE" id="PS50112">
    <property type="entry name" value="PAS"/>
    <property type="match status" value="1"/>
</dbReference>
<keyword evidence="4" id="KW-0808">Transferase</keyword>
<dbReference type="EC" id="2.7.13.3" evidence="2"/>
<evidence type="ECO:0000259" key="6">
    <source>
        <dbReference type="PROSITE" id="PS50109"/>
    </source>
</evidence>
<sequence>MTREIQLPFERLFDTAPDAMVISNYQGHIVLVNTMAERMLGYSRAELIGQPIEILVPQQHRDGHTLQRHKYYRHPRTRPMGEGRELYAVRKDGSMFSAEISLSPMEVDGHLLITSAIRDITERKQIQKTLEQQAQDLMRSNAELEQFAYVASHDLQEPLRMVSSYAQLLARRYRNQLDSDADEFIEFMVDGATRMQALINDLLAYSRVGTKSKTFTTADSNWVIQQVLGSLQLVIKETQARLSVDPLPILIADEAQLAQLFQNLISNALKFRRETTPRIHISAKAEKNEIIFSVADNGIGIEPQYTERIFLLFQRLHSKREYPGTGIGLAICKKIVECHGGRIWVESRQGAGTTFLFALPLEPNEDSLPST</sequence>
<dbReference type="SMART" id="SM00388">
    <property type="entry name" value="HisKA"/>
    <property type="match status" value="1"/>
</dbReference>
<dbReference type="Pfam" id="PF00512">
    <property type="entry name" value="HisKA"/>
    <property type="match status" value="1"/>
</dbReference>
<evidence type="ECO:0000256" key="1">
    <source>
        <dbReference type="ARBA" id="ARBA00000085"/>
    </source>
</evidence>
<dbReference type="SMART" id="SM00387">
    <property type="entry name" value="HATPase_c"/>
    <property type="match status" value="1"/>
</dbReference>
<dbReference type="CDD" id="cd00130">
    <property type="entry name" value="PAS"/>
    <property type="match status" value="1"/>
</dbReference>
<dbReference type="InterPro" id="IPR036097">
    <property type="entry name" value="HisK_dim/P_sf"/>
</dbReference>
<organism evidence="9 10">
    <name type="scientific">Nitrosococcus watsoni (strain C-113)</name>
    <dbReference type="NCBI Taxonomy" id="105559"/>
    <lineage>
        <taxon>Bacteria</taxon>
        <taxon>Pseudomonadati</taxon>
        <taxon>Pseudomonadota</taxon>
        <taxon>Gammaproteobacteria</taxon>
        <taxon>Chromatiales</taxon>
        <taxon>Chromatiaceae</taxon>
        <taxon>Nitrosococcus</taxon>
    </lineage>
</organism>
<dbReference type="AlphaFoldDB" id="D8K606"/>
<dbReference type="SMART" id="SM00091">
    <property type="entry name" value="PAS"/>
    <property type="match status" value="1"/>
</dbReference>
<dbReference type="STRING" id="105559.Nwat_1423"/>
<evidence type="ECO:0000256" key="4">
    <source>
        <dbReference type="ARBA" id="ARBA00022679"/>
    </source>
</evidence>
<evidence type="ECO:0000256" key="2">
    <source>
        <dbReference type="ARBA" id="ARBA00012438"/>
    </source>
</evidence>
<dbReference type="Gene3D" id="1.10.287.130">
    <property type="match status" value="1"/>
</dbReference>
<comment type="catalytic activity">
    <reaction evidence="1">
        <text>ATP + protein L-histidine = ADP + protein N-phospho-L-histidine.</text>
        <dbReference type="EC" id="2.7.13.3"/>
    </reaction>
</comment>
<dbReference type="InterPro" id="IPR035965">
    <property type="entry name" value="PAS-like_dom_sf"/>
</dbReference>
<gene>
    <name evidence="9" type="ordered locus">Nwat_1423</name>
</gene>
<dbReference type="CDD" id="cd00082">
    <property type="entry name" value="HisKA"/>
    <property type="match status" value="1"/>
</dbReference>
<dbReference type="InterPro" id="IPR000700">
    <property type="entry name" value="PAS-assoc_C"/>
</dbReference>
<dbReference type="RefSeq" id="WP_013220425.1">
    <property type="nucleotide sequence ID" value="NC_014315.1"/>
</dbReference>
<feature type="domain" description="PAC" evidence="8">
    <location>
        <begin position="82"/>
        <end position="132"/>
    </location>
</feature>
<dbReference type="InterPro" id="IPR003594">
    <property type="entry name" value="HATPase_dom"/>
</dbReference>
<dbReference type="PROSITE" id="PS50113">
    <property type="entry name" value="PAC"/>
    <property type="match status" value="1"/>
</dbReference>
<dbReference type="eggNOG" id="COG4251">
    <property type="taxonomic scope" value="Bacteria"/>
</dbReference>
<dbReference type="GO" id="GO:0005886">
    <property type="term" value="C:plasma membrane"/>
    <property type="evidence" value="ECO:0007669"/>
    <property type="project" value="UniProtKB-ARBA"/>
</dbReference>
<keyword evidence="3" id="KW-0597">Phosphoprotein</keyword>
<dbReference type="GO" id="GO:0000155">
    <property type="term" value="F:phosphorelay sensor kinase activity"/>
    <property type="evidence" value="ECO:0007669"/>
    <property type="project" value="InterPro"/>
</dbReference>
<dbReference type="SUPFAM" id="SSF55785">
    <property type="entry name" value="PYP-like sensor domain (PAS domain)"/>
    <property type="match status" value="1"/>
</dbReference>
<dbReference type="SUPFAM" id="SSF47384">
    <property type="entry name" value="Homodimeric domain of signal transducing histidine kinase"/>
    <property type="match status" value="1"/>
</dbReference>
<dbReference type="EMBL" id="CP002086">
    <property type="protein sequence ID" value="ADJ28333.1"/>
    <property type="molecule type" value="Genomic_DNA"/>
</dbReference>
<name>D8K606_NITWC</name>
<protein>
    <recommendedName>
        <fullName evidence="2">histidine kinase</fullName>
        <ecNumber evidence="2">2.7.13.3</ecNumber>
    </recommendedName>
</protein>
<feature type="domain" description="PAS" evidence="7">
    <location>
        <begin position="5"/>
        <end position="58"/>
    </location>
</feature>
<dbReference type="Pfam" id="PF13426">
    <property type="entry name" value="PAS_9"/>
    <property type="match status" value="1"/>
</dbReference>
<dbReference type="InterPro" id="IPR000014">
    <property type="entry name" value="PAS"/>
</dbReference>
<feature type="domain" description="Histidine kinase" evidence="6">
    <location>
        <begin position="150"/>
        <end position="363"/>
    </location>
</feature>
<dbReference type="NCBIfam" id="TIGR00229">
    <property type="entry name" value="sensory_box"/>
    <property type="match status" value="1"/>
</dbReference>
<evidence type="ECO:0000256" key="5">
    <source>
        <dbReference type="ARBA" id="ARBA00022777"/>
    </source>
</evidence>
<dbReference type="InterPro" id="IPR005467">
    <property type="entry name" value="His_kinase_dom"/>
</dbReference>
<accession>D8K606</accession>
<dbReference type="Pfam" id="PF02518">
    <property type="entry name" value="HATPase_c"/>
    <property type="match status" value="1"/>
</dbReference>
<dbReference type="PRINTS" id="PR00344">
    <property type="entry name" value="BCTRLSENSOR"/>
</dbReference>
<dbReference type="InterPro" id="IPR052162">
    <property type="entry name" value="Sensor_kinase/Photoreceptor"/>
</dbReference>
<evidence type="ECO:0000259" key="8">
    <source>
        <dbReference type="PROSITE" id="PS50113"/>
    </source>
</evidence>
<keyword evidence="5 9" id="KW-0418">Kinase</keyword>
<dbReference type="PANTHER" id="PTHR43304:SF1">
    <property type="entry name" value="PAC DOMAIN-CONTAINING PROTEIN"/>
    <property type="match status" value="1"/>
</dbReference>
<evidence type="ECO:0000256" key="3">
    <source>
        <dbReference type="ARBA" id="ARBA00022553"/>
    </source>
</evidence>
<dbReference type="Proteomes" id="UP000000393">
    <property type="component" value="Chromosome"/>
</dbReference>
<dbReference type="InterPro" id="IPR003661">
    <property type="entry name" value="HisK_dim/P_dom"/>
</dbReference>
<dbReference type="InterPro" id="IPR036890">
    <property type="entry name" value="HATPase_C_sf"/>
</dbReference>
<dbReference type="Gene3D" id="3.30.450.20">
    <property type="entry name" value="PAS domain"/>
    <property type="match status" value="1"/>
</dbReference>
<keyword evidence="10" id="KW-1185">Reference proteome</keyword>
<dbReference type="SUPFAM" id="SSF55874">
    <property type="entry name" value="ATPase domain of HSP90 chaperone/DNA topoisomerase II/histidine kinase"/>
    <property type="match status" value="1"/>
</dbReference>
<dbReference type="OrthoDB" id="7051794at2"/>
<dbReference type="PANTHER" id="PTHR43304">
    <property type="entry name" value="PHYTOCHROME-LIKE PROTEIN CPH1"/>
    <property type="match status" value="1"/>
</dbReference>
<evidence type="ECO:0000313" key="10">
    <source>
        <dbReference type="Proteomes" id="UP000000393"/>
    </source>
</evidence>
<dbReference type="Gene3D" id="3.30.565.10">
    <property type="entry name" value="Histidine kinase-like ATPase, C-terminal domain"/>
    <property type="match status" value="1"/>
</dbReference>
<dbReference type="KEGG" id="nwa:Nwat_1423"/>
<reference evidence="9 10" key="1">
    <citation type="submission" date="2010-06" db="EMBL/GenBank/DDBJ databases">
        <title>Complete sequence of chromosome of Nitrosococcus watsoni C-113.</title>
        <authorList>
            <consortium name="US DOE Joint Genome Institute"/>
            <person name="Lucas S."/>
            <person name="Copeland A."/>
            <person name="Lapidus A."/>
            <person name="Cheng J.-F."/>
            <person name="Bruce D."/>
            <person name="Goodwin L."/>
            <person name="Pitluck S."/>
            <person name="Malfatti S.A."/>
            <person name="Chain P.S.G."/>
            <person name="Land M."/>
            <person name="Hauser L."/>
            <person name="Kyrpides N."/>
            <person name="Ivanova N."/>
            <person name="Cambell M.A."/>
            <person name="Heidelberg J.F."/>
            <person name="Klotz M.G."/>
            <person name="Woyke T."/>
        </authorList>
    </citation>
    <scope>NUCLEOTIDE SEQUENCE [LARGE SCALE GENOMIC DNA]</scope>
    <source>
        <strain evidence="9 10">C-113</strain>
    </source>
</reference>
<dbReference type="PROSITE" id="PS50109">
    <property type="entry name" value="HIS_KIN"/>
    <property type="match status" value="1"/>
</dbReference>
<dbReference type="InterPro" id="IPR004358">
    <property type="entry name" value="Sig_transdc_His_kin-like_C"/>
</dbReference>